<keyword evidence="1 2" id="KW-0597">Phosphoprotein</keyword>
<dbReference type="AlphaFoldDB" id="A4S5M3"/>
<dbReference type="GeneID" id="5004633"/>
<feature type="domain" description="Response regulatory" evidence="3">
    <location>
        <begin position="2"/>
        <end position="118"/>
    </location>
</feature>
<dbReference type="STRING" id="436017.A4S5M3"/>
<dbReference type="PROSITE" id="PS50110">
    <property type="entry name" value="RESPONSE_REGULATORY"/>
    <property type="match status" value="1"/>
</dbReference>
<dbReference type="EMBL" id="CP000592">
    <property type="protein sequence ID" value="ABO98927.1"/>
    <property type="molecule type" value="Genomic_DNA"/>
</dbReference>
<name>A4S5M3_OSTLU</name>
<dbReference type="Gramene" id="ABO98927">
    <property type="protein sequence ID" value="ABO98927"/>
    <property type="gene ID" value="OSTLU_9098"/>
</dbReference>
<evidence type="ECO:0000313" key="5">
    <source>
        <dbReference type="Proteomes" id="UP000001568"/>
    </source>
</evidence>
<dbReference type="InterPro" id="IPR001789">
    <property type="entry name" value="Sig_transdc_resp-reg_receiver"/>
</dbReference>
<dbReference type="OMA" id="EWETANE"/>
<dbReference type="GO" id="GO:0000160">
    <property type="term" value="P:phosphorelay signal transduction system"/>
    <property type="evidence" value="ECO:0007669"/>
    <property type="project" value="InterPro"/>
</dbReference>
<dbReference type="SMART" id="SM00448">
    <property type="entry name" value="REC"/>
    <property type="match status" value="1"/>
</dbReference>
<feature type="modified residue" description="4-aspartylphosphate" evidence="2">
    <location>
        <position position="54"/>
    </location>
</feature>
<sequence length="118" mass="12889">ISVLYAEDSMPTQMIVKAFLRKLGDVDVTIAADGKKALDAHKSMNSNFDLILMDCQMPVMDGLEATTRIRELDSAKSVVPIVGVSSGVEGMSEKECRDVGMNDFVLKPLNVRKLTDVI</sequence>
<dbReference type="PANTHER" id="PTHR45339">
    <property type="entry name" value="HYBRID SIGNAL TRANSDUCTION HISTIDINE KINASE J"/>
    <property type="match status" value="1"/>
</dbReference>
<organism evidence="4 5">
    <name type="scientific">Ostreococcus lucimarinus (strain CCE9901)</name>
    <dbReference type="NCBI Taxonomy" id="436017"/>
    <lineage>
        <taxon>Eukaryota</taxon>
        <taxon>Viridiplantae</taxon>
        <taxon>Chlorophyta</taxon>
        <taxon>Mamiellophyceae</taxon>
        <taxon>Mamiellales</taxon>
        <taxon>Bathycoccaceae</taxon>
        <taxon>Ostreococcus</taxon>
    </lineage>
</organism>
<dbReference type="Gene3D" id="3.40.50.2300">
    <property type="match status" value="1"/>
</dbReference>
<dbReference type="HOGENOM" id="CLU_000445_69_12_1"/>
<feature type="non-terminal residue" evidence="4">
    <location>
        <position position="118"/>
    </location>
</feature>
<dbReference type="eggNOG" id="KOG0519">
    <property type="taxonomic scope" value="Eukaryota"/>
</dbReference>
<dbReference type="PANTHER" id="PTHR45339:SF5">
    <property type="entry name" value="HISTIDINE KINASE"/>
    <property type="match status" value="1"/>
</dbReference>
<dbReference type="SUPFAM" id="SSF52172">
    <property type="entry name" value="CheY-like"/>
    <property type="match status" value="1"/>
</dbReference>
<dbReference type="Pfam" id="PF00072">
    <property type="entry name" value="Response_reg"/>
    <property type="match status" value="1"/>
</dbReference>
<gene>
    <name evidence="4" type="ORF">OSTLU_9098</name>
</gene>
<dbReference type="InterPro" id="IPR011006">
    <property type="entry name" value="CheY-like_superfamily"/>
</dbReference>
<feature type="non-terminal residue" evidence="4">
    <location>
        <position position="1"/>
    </location>
</feature>
<evidence type="ECO:0000256" key="2">
    <source>
        <dbReference type="PROSITE-ProRule" id="PRU00169"/>
    </source>
</evidence>
<accession>A4S5M3</accession>
<keyword evidence="5" id="KW-1185">Reference proteome</keyword>
<evidence type="ECO:0000256" key="1">
    <source>
        <dbReference type="ARBA" id="ARBA00022553"/>
    </source>
</evidence>
<reference evidence="4 5" key="1">
    <citation type="journal article" date="2007" name="Proc. Natl. Acad. Sci. U.S.A.">
        <title>The tiny eukaryote Ostreococcus provides genomic insights into the paradox of plankton speciation.</title>
        <authorList>
            <person name="Palenik B."/>
            <person name="Grimwood J."/>
            <person name="Aerts A."/>
            <person name="Rouze P."/>
            <person name="Salamov A."/>
            <person name="Putnam N."/>
            <person name="Dupont C."/>
            <person name="Jorgensen R."/>
            <person name="Derelle E."/>
            <person name="Rombauts S."/>
            <person name="Zhou K."/>
            <person name="Otillar R."/>
            <person name="Merchant S.S."/>
            <person name="Podell S."/>
            <person name="Gaasterland T."/>
            <person name="Napoli C."/>
            <person name="Gendler K."/>
            <person name="Manuell A."/>
            <person name="Tai V."/>
            <person name="Vallon O."/>
            <person name="Piganeau G."/>
            <person name="Jancek S."/>
            <person name="Heijde M."/>
            <person name="Jabbari K."/>
            <person name="Bowler C."/>
            <person name="Lohr M."/>
            <person name="Robbens S."/>
            <person name="Werner G."/>
            <person name="Dubchak I."/>
            <person name="Pazour G.J."/>
            <person name="Ren Q."/>
            <person name="Paulsen I."/>
            <person name="Delwiche C."/>
            <person name="Schmutz J."/>
            <person name="Rokhsar D."/>
            <person name="Van de Peer Y."/>
            <person name="Moreau H."/>
            <person name="Grigoriev I.V."/>
        </authorList>
    </citation>
    <scope>NUCLEOTIDE SEQUENCE [LARGE SCALE GENOMIC DNA]</scope>
    <source>
        <strain evidence="4 5">CCE9901</strain>
    </source>
</reference>
<dbReference type="OrthoDB" id="496877at2759"/>
<dbReference type="KEGG" id="olu:OSTLU_9098"/>
<evidence type="ECO:0000259" key="3">
    <source>
        <dbReference type="PROSITE" id="PS50110"/>
    </source>
</evidence>
<dbReference type="RefSeq" id="XP_001420634.1">
    <property type="nucleotide sequence ID" value="XM_001420597.1"/>
</dbReference>
<dbReference type="CDD" id="cd17546">
    <property type="entry name" value="REC_hyHK_CKI1_RcsC-like"/>
    <property type="match status" value="1"/>
</dbReference>
<protein>
    <recommendedName>
        <fullName evidence="3">Response regulatory domain-containing protein</fullName>
    </recommendedName>
</protein>
<proteinExistence type="predicted"/>
<evidence type="ECO:0000313" key="4">
    <source>
        <dbReference type="EMBL" id="ABO98927.1"/>
    </source>
</evidence>
<dbReference type="Proteomes" id="UP000001568">
    <property type="component" value="Chromosome 12"/>
</dbReference>